<evidence type="ECO:0000313" key="2">
    <source>
        <dbReference type="Proteomes" id="UP000234681"/>
    </source>
</evidence>
<gene>
    <name evidence="1" type="ORF">rCG_36037</name>
</gene>
<sequence length="54" mass="6046">MFGSQFRKIMRCGLTGSFPRVDFEVSKANASPSLLSASYFWIRCELSAILLEPS</sequence>
<accession>A6IKU5</accession>
<organism evidence="1 2">
    <name type="scientific">Rattus norvegicus</name>
    <name type="common">Rat</name>
    <dbReference type="NCBI Taxonomy" id="10116"/>
    <lineage>
        <taxon>Eukaryota</taxon>
        <taxon>Metazoa</taxon>
        <taxon>Chordata</taxon>
        <taxon>Craniata</taxon>
        <taxon>Vertebrata</taxon>
        <taxon>Euteleostomi</taxon>
        <taxon>Mammalia</taxon>
        <taxon>Eutheria</taxon>
        <taxon>Euarchontoglires</taxon>
        <taxon>Glires</taxon>
        <taxon>Rodentia</taxon>
        <taxon>Myomorpha</taxon>
        <taxon>Muroidea</taxon>
        <taxon>Muridae</taxon>
        <taxon>Murinae</taxon>
        <taxon>Rattus</taxon>
    </lineage>
</organism>
<dbReference type="AlphaFoldDB" id="A6IKU5"/>
<evidence type="ECO:0000313" key="1">
    <source>
        <dbReference type="EMBL" id="EDM00359.1"/>
    </source>
</evidence>
<protein>
    <submittedName>
        <fullName evidence="1">RCG36037</fullName>
    </submittedName>
</protein>
<dbReference type="Proteomes" id="UP000234681">
    <property type="component" value="Chromosome 14"/>
</dbReference>
<proteinExistence type="predicted"/>
<dbReference type="EMBL" id="CH473963">
    <property type="protein sequence ID" value="EDM00359.1"/>
    <property type="molecule type" value="Genomic_DNA"/>
</dbReference>
<name>A6IKU5_RAT</name>
<reference evidence="2" key="1">
    <citation type="submission" date="2005-09" db="EMBL/GenBank/DDBJ databases">
        <authorList>
            <person name="Mural R.J."/>
            <person name="Li P.W."/>
            <person name="Adams M.D."/>
            <person name="Amanatides P.G."/>
            <person name="Baden-Tillson H."/>
            <person name="Barnstead M."/>
            <person name="Chin S.H."/>
            <person name="Dew I."/>
            <person name="Evans C.A."/>
            <person name="Ferriera S."/>
            <person name="Flanigan M."/>
            <person name="Fosler C."/>
            <person name="Glodek A."/>
            <person name="Gu Z."/>
            <person name="Holt R.A."/>
            <person name="Jennings D."/>
            <person name="Kraft C.L."/>
            <person name="Lu F."/>
            <person name="Nguyen T."/>
            <person name="Nusskern D.R."/>
            <person name="Pfannkoch C.M."/>
            <person name="Sitter C."/>
            <person name="Sutton G.G."/>
            <person name="Venter J.C."/>
            <person name="Wang Z."/>
            <person name="Woodage T."/>
            <person name="Zheng X.H."/>
            <person name="Zhong F."/>
        </authorList>
    </citation>
    <scope>NUCLEOTIDE SEQUENCE [LARGE SCALE GENOMIC DNA]</scope>
    <source>
        <strain>BN</strain>
        <strain evidence="2">Sprague-Dawley</strain>
    </source>
</reference>